<protein>
    <submittedName>
        <fullName evidence="1">Uncharacterized protein</fullName>
    </submittedName>
</protein>
<accession>A0A0C3IMF7</accession>
<reference evidence="2" key="2">
    <citation type="submission" date="2015-01" db="EMBL/GenBank/DDBJ databases">
        <title>Evolutionary Origins and Diversification of the Mycorrhizal Mutualists.</title>
        <authorList>
            <consortium name="DOE Joint Genome Institute"/>
            <consortium name="Mycorrhizal Genomics Consortium"/>
            <person name="Kohler A."/>
            <person name="Kuo A."/>
            <person name="Nagy L.G."/>
            <person name="Floudas D."/>
            <person name="Copeland A."/>
            <person name="Barry K.W."/>
            <person name="Cichocki N."/>
            <person name="Veneault-Fourrey C."/>
            <person name="LaButti K."/>
            <person name="Lindquist E.A."/>
            <person name="Lipzen A."/>
            <person name="Lundell T."/>
            <person name="Morin E."/>
            <person name="Murat C."/>
            <person name="Riley R."/>
            <person name="Ohm R."/>
            <person name="Sun H."/>
            <person name="Tunlid A."/>
            <person name="Henrissat B."/>
            <person name="Grigoriev I.V."/>
            <person name="Hibbett D.S."/>
            <person name="Martin F."/>
        </authorList>
    </citation>
    <scope>NUCLEOTIDE SEQUENCE [LARGE SCALE GENOMIC DNA]</scope>
    <source>
        <strain evidence="2">Marx 270</strain>
    </source>
</reference>
<dbReference type="InParanoid" id="A0A0C3IMF7"/>
<dbReference type="EMBL" id="KN832019">
    <property type="protein sequence ID" value="KIN98137.1"/>
    <property type="molecule type" value="Genomic_DNA"/>
</dbReference>
<name>A0A0C3IMF7_PISTI</name>
<evidence type="ECO:0000313" key="1">
    <source>
        <dbReference type="EMBL" id="KIN98137.1"/>
    </source>
</evidence>
<sequence>MHLHLQTCRLTQTPSPPSPDPVIIQEELTDGSHQASLLFCRDTVTPDSEATFSIFNTSYCGSVAPTSHEACHDSQSTQLDDELCRDPYAPSPSTHHQSVQLNDDLCSHVQLSGSSSDIGHDSQSTQLVDELRMSHHLSSLSPDIPTTLSPLDSDMFNTSVGSRFYLPSPSLPQSAQLDDDLCRHQHSSSPTLPMPLLPSAPQAMSNAAVDEGSVAMPEPYSNVVMCRTPTGWIAHLQEAAEDHSGDVDEEDPDALQNSSLHVLASAVSFASASAHPPPFEAVSYPDHFPASTSS</sequence>
<dbReference type="Proteomes" id="UP000054217">
    <property type="component" value="Unassembled WGS sequence"/>
</dbReference>
<gene>
    <name evidence="1" type="ORF">M404DRAFT_31670</name>
</gene>
<keyword evidence="2" id="KW-1185">Reference proteome</keyword>
<evidence type="ECO:0000313" key="2">
    <source>
        <dbReference type="Proteomes" id="UP000054217"/>
    </source>
</evidence>
<proteinExistence type="predicted"/>
<dbReference type="HOGENOM" id="CLU_948519_0_0_1"/>
<organism evidence="1 2">
    <name type="scientific">Pisolithus tinctorius Marx 270</name>
    <dbReference type="NCBI Taxonomy" id="870435"/>
    <lineage>
        <taxon>Eukaryota</taxon>
        <taxon>Fungi</taxon>
        <taxon>Dikarya</taxon>
        <taxon>Basidiomycota</taxon>
        <taxon>Agaricomycotina</taxon>
        <taxon>Agaricomycetes</taxon>
        <taxon>Agaricomycetidae</taxon>
        <taxon>Boletales</taxon>
        <taxon>Sclerodermatineae</taxon>
        <taxon>Pisolithaceae</taxon>
        <taxon>Pisolithus</taxon>
    </lineage>
</organism>
<feature type="non-terminal residue" evidence="1">
    <location>
        <position position="294"/>
    </location>
</feature>
<reference evidence="1 2" key="1">
    <citation type="submission" date="2014-04" db="EMBL/GenBank/DDBJ databases">
        <authorList>
            <consortium name="DOE Joint Genome Institute"/>
            <person name="Kuo A."/>
            <person name="Kohler A."/>
            <person name="Costa M.D."/>
            <person name="Nagy L.G."/>
            <person name="Floudas D."/>
            <person name="Copeland A."/>
            <person name="Barry K.W."/>
            <person name="Cichocki N."/>
            <person name="Veneault-Fourrey C."/>
            <person name="LaButti K."/>
            <person name="Lindquist E.A."/>
            <person name="Lipzen A."/>
            <person name="Lundell T."/>
            <person name="Morin E."/>
            <person name="Murat C."/>
            <person name="Sun H."/>
            <person name="Tunlid A."/>
            <person name="Henrissat B."/>
            <person name="Grigoriev I.V."/>
            <person name="Hibbett D.S."/>
            <person name="Martin F."/>
            <person name="Nordberg H.P."/>
            <person name="Cantor M.N."/>
            <person name="Hua S.X."/>
        </authorList>
    </citation>
    <scope>NUCLEOTIDE SEQUENCE [LARGE SCALE GENOMIC DNA]</scope>
    <source>
        <strain evidence="1 2">Marx 270</strain>
    </source>
</reference>
<dbReference type="AlphaFoldDB" id="A0A0C3IMF7"/>